<sequence>MNTTTGHLIRAATAAGWSYGGRLVGLAWTALLISRLGIGDYGHYALAVAIAAVINAAADNAYFVRSLRVDEDHFVQERSARTLFGLAMLAVGCAVFIEWFVAGFAVTMAAGELLFNTRKSRDMRDGRPDRTMRLDTVRQLTSIGLAGGYILTAQSPALHLAGILYLLPYLLIGAVCVPYVTTVRHGFPGTARGAALLSAEALAAAVYSQAPLIAVGLVAGSEVAGYYSVAQVTALAIAMFGQHFANTYVAGLRTATGDVRSAPDPRAIVRMAVATGAAMAVLGAGIALWGGAGPVGAAMLILSVFVFARSVNFVFTVILFLQHRDRLRVRATVTLALGQLPVLVVTAHLCGVYGTAVTGTLCELVLLLVYRRAIYAGGPGCSPVAHTGGTGTTSAPARTRVINHPALESTVPIPVVPALPTTAALQHSGPMATFPATRYRRRNPGCHNGSPVQFRPVPSRETTPV</sequence>
<name>A0A857LJY8_9ACTN</name>
<proteinExistence type="predicted"/>
<dbReference type="EMBL" id="CP045810">
    <property type="protein sequence ID" value="QHN38499.1"/>
    <property type="molecule type" value="Genomic_DNA"/>
</dbReference>
<reference evidence="1" key="1">
    <citation type="journal article" date="2021" name="Nat. Microbiol.">
        <title>Cocultivation of an ultrasmall environmental parasitic bacterium with lytic ability against bacteria associated with wastewater foams.</title>
        <authorList>
            <person name="Batinovic S."/>
            <person name="Rose J.J.A."/>
            <person name="Ratcliffe J."/>
            <person name="Seviour R.J."/>
            <person name="Petrovski S."/>
        </authorList>
    </citation>
    <scope>NUCLEOTIDE SEQUENCE</scope>
    <source>
        <strain evidence="1">CON44</strain>
    </source>
</reference>
<accession>A0A857LJY8</accession>
<dbReference type="RefSeq" id="WP_005188136.1">
    <property type="nucleotide sequence ID" value="NZ_CP045804.1"/>
</dbReference>
<dbReference type="AlphaFoldDB" id="A0A857LJY8"/>
<gene>
    <name evidence="1" type="ORF">GII30_04285</name>
</gene>
<protein>
    <submittedName>
        <fullName evidence="1">Uncharacterized protein</fullName>
    </submittedName>
</protein>
<evidence type="ECO:0000313" key="1">
    <source>
        <dbReference type="EMBL" id="QHN38499.1"/>
    </source>
</evidence>
<organism evidence="1">
    <name type="scientific">Gordonia amarae</name>
    <dbReference type="NCBI Taxonomy" id="36821"/>
    <lineage>
        <taxon>Bacteria</taxon>
        <taxon>Bacillati</taxon>
        <taxon>Actinomycetota</taxon>
        <taxon>Actinomycetes</taxon>
        <taxon>Mycobacteriales</taxon>
        <taxon>Gordoniaceae</taxon>
        <taxon>Gordonia</taxon>
    </lineage>
</organism>